<dbReference type="GeneID" id="17090414"/>
<evidence type="ECO:0000313" key="2">
    <source>
        <dbReference type="Proteomes" id="UP000030680"/>
    </source>
</evidence>
<accession>M2W7J7</accession>
<dbReference type="KEGG" id="gsl:Gasu_08710"/>
<sequence>MCRNLFQGFSKDCYFQQQIRRRVEQNLFSFHDIAQLLERILVSALIEKSRRLKSHVLQPPVKEESKTSLFDMRTNVFAF</sequence>
<dbReference type="EMBL" id="KB454489">
    <property type="protein sequence ID" value="EME31791.1"/>
    <property type="molecule type" value="Genomic_DNA"/>
</dbReference>
<protein>
    <submittedName>
        <fullName evidence="1">Uncharacterized protein</fullName>
    </submittedName>
</protein>
<evidence type="ECO:0000313" key="1">
    <source>
        <dbReference type="EMBL" id="EME31791.1"/>
    </source>
</evidence>
<reference evidence="2" key="1">
    <citation type="journal article" date="2013" name="Science">
        <title>Gene transfer from bacteria and archaea facilitated evolution of an extremophilic eukaryote.</title>
        <authorList>
            <person name="Schonknecht G."/>
            <person name="Chen W.H."/>
            <person name="Ternes C.M."/>
            <person name="Barbier G.G."/>
            <person name="Shrestha R.P."/>
            <person name="Stanke M."/>
            <person name="Brautigam A."/>
            <person name="Baker B.J."/>
            <person name="Banfield J.F."/>
            <person name="Garavito R.M."/>
            <person name="Carr K."/>
            <person name="Wilkerson C."/>
            <person name="Rensing S.A."/>
            <person name="Gagneul D."/>
            <person name="Dickenson N.E."/>
            <person name="Oesterhelt C."/>
            <person name="Lercher M.J."/>
            <person name="Weber A.P."/>
        </authorList>
    </citation>
    <scope>NUCLEOTIDE SEQUENCE [LARGE SCALE GENOMIC DNA]</scope>
    <source>
        <strain evidence="2">074W</strain>
    </source>
</reference>
<name>M2W7J7_GALSU</name>
<organism evidence="1 2">
    <name type="scientific">Galdieria sulphuraria</name>
    <name type="common">Red alga</name>
    <dbReference type="NCBI Taxonomy" id="130081"/>
    <lineage>
        <taxon>Eukaryota</taxon>
        <taxon>Rhodophyta</taxon>
        <taxon>Bangiophyceae</taxon>
        <taxon>Galdieriales</taxon>
        <taxon>Galdieriaceae</taxon>
        <taxon>Galdieria</taxon>
    </lineage>
</organism>
<dbReference type="AlphaFoldDB" id="M2W7J7"/>
<dbReference type="Gramene" id="EME31791">
    <property type="protein sequence ID" value="EME31791"/>
    <property type="gene ID" value="Gasu_08710"/>
</dbReference>
<dbReference type="Proteomes" id="UP000030680">
    <property type="component" value="Unassembled WGS sequence"/>
</dbReference>
<proteinExistence type="predicted"/>
<gene>
    <name evidence="1" type="ORF">Gasu_08710</name>
</gene>
<keyword evidence="2" id="KW-1185">Reference proteome</keyword>
<dbReference type="RefSeq" id="XP_005708311.1">
    <property type="nucleotide sequence ID" value="XM_005708254.1"/>
</dbReference>